<keyword evidence="2" id="KW-1185">Reference proteome</keyword>
<dbReference type="AlphaFoldDB" id="A0A392NXP6"/>
<comment type="caution">
    <text evidence="1">The sequence shown here is derived from an EMBL/GenBank/DDBJ whole genome shotgun (WGS) entry which is preliminary data.</text>
</comment>
<proteinExistence type="predicted"/>
<accession>A0A392NXP6</accession>
<dbReference type="GO" id="GO:0006508">
    <property type="term" value="P:proteolysis"/>
    <property type="evidence" value="ECO:0007669"/>
    <property type="project" value="UniProtKB-KW"/>
</dbReference>
<organism evidence="1 2">
    <name type="scientific">Trifolium medium</name>
    <dbReference type="NCBI Taxonomy" id="97028"/>
    <lineage>
        <taxon>Eukaryota</taxon>
        <taxon>Viridiplantae</taxon>
        <taxon>Streptophyta</taxon>
        <taxon>Embryophyta</taxon>
        <taxon>Tracheophyta</taxon>
        <taxon>Spermatophyta</taxon>
        <taxon>Magnoliopsida</taxon>
        <taxon>eudicotyledons</taxon>
        <taxon>Gunneridae</taxon>
        <taxon>Pentapetalae</taxon>
        <taxon>rosids</taxon>
        <taxon>fabids</taxon>
        <taxon>Fabales</taxon>
        <taxon>Fabaceae</taxon>
        <taxon>Papilionoideae</taxon>
        <taxon>50 kb inversion clade</taxon>
        <taxon>NPAAA clade</taxon>
        <taxon>Hologalegina</taxon>
        <taxon>IRL clade</taxon>
        <taxon>Trifolieae</taxon>
        <taxon>Trifolium</taxon>
    </lineage>
</organism>
<reference evidence="1 2" key="1">
    <citation type="journal article" date="2018" name="Front. Plant Sci.">
        <title>Red Clover (Trifolium pratense) and Zigzag Clover (T. medium) - A Picture of Genomic Similarities and Differences.</title>
        <authorList>
            <person name="Dluhosova J."/>
            <person name="Istvanek J."/>
            <person name="Nedelnik J."/>
            <person name="Repkova J."/>
        </authorList>
    </citation>
    <scope>NUCLEOTIDE SEQUENCE [LARGE SCALE GENOMIC DNA]</scope>
    <source>
        <strain evidence="2">cv. 10/8</strain>
        <tissue evidence="1">Leaf</tissue>
    </source>
</reference>
<feature type="non-terminal residue" evidence="1">
    <location>
        <position position="172"/>
    </location>
</feature>
<dbReference type="EMBL" id="LXQA010053514">
    <property type="protein sequence ID" value="MCI03866.1"/>
    <property type="molecule type" value="Genomic_DNA"/>
</dbReference>
<evidence type="ECO:0000313" key="1">
    <source>
        <dbReference type="EMBL" id="MCI03866.1"/>
    </source>
</evidence>
<dbReference type="GO" id="GO:0008233">
    <property type="term" value="F:peptidase activity"/>
    <property type="evidence" value="ECO:0007669"/>
    <property type="project" value="UniProtKB-KW"/>
</dbReference>
<name>A0A392NXP6_9FABA</name>
<sequence length="172" mass="20140">MAPTPNPPKEILYIDQMPLFMHPYIDDIIDVDGDGYCGYRVVVVDQNKGEDDYNLIRIVMIRELNLNRNRYKSLYGSERHLNYIRDALYPPQKTKSSYGVAPREKWLTFPDMGHIIATCYNKNGCPLPPTCLEWRNHRDEEAAAWEYSFMDRQSEFVELMDIERGPKASNKD</sequence>
<protein>
    <submittedName>
        <fullName evidence="1">OTU-like cysteine protease</fullName>
    </submittedName>
</protein>
<dbReference type="Proteomes" id="UP000265520">
    <property type="component" value="Unassembled WGS sequence"/>
</dbReference>
<evidence type="ECO:0000313" key="2">
    <source>
        <dbReference type="Proteomes" id="UP000265520"/>
    </source>
</evidence>
<keyword evidence="1" id="KW-0645">Protease</keyword>
<keyword evidence="1" id="KW-0378">Hydrolase</keyword>
<gene>
    <name evidence="1" type="ORF">A2U01_0024907</name>
</gene>